<feature type="compositionally biased region" description="Basic and acidic residues" evidence="12">
    <location>
        <begin position="559"/>
        <end position="587"/>
    </location>
</feature>
<feature type="region of interest" description="Disordered" evidence="12">
    <location>
        <begin position="552"/>
        <end position="588"/>
    </location>
</feature>
<dbReference type="InterPro" id="IPR050747">
    <property type="entry name" value="Mitochondrial_chaperone_BCS1"/>
</dbReference>
<feature type="domain" description="BCS1 N-terminal" evidence="15">
    <location>
        <begin position="66"/>
        <end position="295"/>
    </location>
</feature>
<dbReference type="EMBL" id="JANKHO010000455">
    <property type="protein sequence ID" value="KAJ3509731.1"/>
    <property type="molecule type" value="Genomic_DNA"/>
</dbReference>
<evidence type="ECO:0000313" key="16">
    <source>
        <dbReference type="EMBL" id="KAJ3509731.1"/>
    </source>
</evidence>
<gene>
    <name evidence="16" type="ORF">NLJ89_g5069</name>
</gene>
<dbReference type="GO" id="GO:0005743">
    <property type="term" value="C:mitochondrial inner membrane"/>
    <property type="evidence" value="ECO:0007669"/>
    <property type="project" value="UniProtKB-SubCell"/>
</dbReference>
<comment type="catalytic activity">
    <reaction evidence="11">
        <text>ATP + H2O = ADP + phosphate + H(+)</text>
        <dbReference type="Rhea" id="RHEA:13065"/>
        <dbReference type="ChEBI" id="CHEBI:15377"/>
        <dbReference type="ChEBI" id="CHEBI:15378"/>
        <dbReference type="ChEBI" id="CHEBI:30616"/>
        <dbReference type="ChEBI" id="CHEBI:43474"/>
        <dbReference type="ChEBI" id="CHEBI:456216"/>
    </reaction>
    <physiologicalReaction direction="left-to-right" evidence="11">
        <dbReference type="Rhea" id="RHEA:13066"/>
    </physiologicalReaction>
</comment>
<dbReference type="Pfam" id="PF00004">
    <property type="entry name" value="AAA"/>
    <property type="match status" value="1"/>
</dbReference>
<dbReference type="InterPro" id="IPR057495">
    <property type="entry name" value="AAA_lid_BCS1"/>
</dbReference>
<keyword evidence="3 13" id="KW-0812">Transmembrane</keyword>
<dbReference type="Pfam" id="PF08740">
    <property type="entry name" value="BCS1_N"/>
    <property type="match status" value="1"/>
</dbReference>
<keyword evidence="10 13" id="KW-0472">Membrane</keyword>
<dbReference type="InterPro" id="IPR003959">
    <property type="entry name" value="ATPase_AAA_core"/>
</dbReference>
<dbReference type="InterPro" id="IPR014851">
    <property type="entry name" value="BCS1_N"/>
</dbReference>
<protein>
    <recommendedName>
        <fullName evidence="18">P-loop containing nucleoside triphosphate hydrolase protein</fullName>
    </recommendedName>
</protein>
<dbReference type="Pfam" id="PF25426">
    <property type="entry name" value="AAA_lid_BCS1"/>
    <property type="match status" value="1"/>
</dbReference>
<dbReference type="AlphaFoldDB" id="A0A9W8JZA0"/>
<evidence type="ECO:0000256" key="2">
    <source>
        <dbReference type="ARBA" id="ARBA00007448"/>
    </source>
</evidence>
<dbReference type="GO" id="GO:0005524">
    <property type="term" value="F:ATP binding"/>
    <property type="evidence" value="ECO:0007669"/>
    <property type="project" value="UniProtKB-KW"/>
</dbReference>
<feature type="compositionally biased region" description="Low complexity" evidence="12">
    <location>
        <begin position="692"/>
        <end position="702"/>
    </location>
</feature>
<proteinExistence type="inferred from homology"/>
<dbReference type="OrthoDB" id="10251412at2759"/>
<evidence type="ECO:0000259" key="14">
    <source>
        <dbReference type="SMART" id="SM00382"/>
    </source>
</evidence>
<dbReference type="Proteomes" id="UP001148786">
    <property type="component" value="Unassembled WGS sequence"/>
</dbReference>
<dbReference type="PANTHER" id="PTHR23070">
    <property type="entry name" value="BCS1 AAA-TYPE ATPASE"/>
    <property type="match status" value="1"/>
</dbReference>
<dbReference type="InterPro" id="IPR003593">
    <property type="entry name" value="AAA+_ATPase"/>
</dbReference>
<evidence type="ECO:0000256" key="11">
    <source>
        <dbReference type="ARBA" id="ARBA00048778"/>
    </source>
</evidence>
<feature type="domain" description="AAA+ ATPase" evidence="14">
    <location>
        <begin position="326"/>
        <end position="482"/>
    </location>
</feature>
<dbReference type="Gene3D" id="3.40.50.300">
    <property type="entry name" value="P-loop containing nucleotide triphosphate hydrolases"/>
    <property type="match status" value="1"/>
</dbReference>
<organism evidence="16 17">
    <name type="scientific">Agrocybe chaxingu</name>
    <dbReference type="NCBI Taxonomy" id="84603"/>
    <lineage>
        <taxon>Eukaryota</taxon>
        <taxon>Fungi</taxon>
        <taxon>Dikarya</taxon>
        <taxon>Basidiomycota</taxon>
        <taxon>Agaricomycotina</taxon>
        <taxon>Agaricomycetes</taxon>
        <taxon>Agaricomycetidae</taxon>
        <taxon>Agaricales</taxon>
        <taxon>Agaricineae</taxon>
        <taxon>Strophariaceae</taxon>
        <taxon>Agrocybe</taxon>
    </lineage>
</organism>
<keyword evidence="6" id="KW-0378">Hydrolase</keyword>
<evidence type="ECO:0000259" key="15">
    <source>
        <dbReference type="SMART" id="SM01024"/>
    </source>
</evidence>
<feature type="transmembrane region" description="Helical" evidence="13">
    <location>
        <begin position="20"/>
        <end position="38"/>
    </location>
</feature>
<keyword evidence="4" id="KW-0547">Nucleotide-binding</keyword>
<reference evidence="16" key="1">
    <citation type="submission" date="2022-07" db="EMBL/GenBank/DDBJ databases">
        <title>Genome Sequence of Agrocybe chaxingu.</title>
        <authorList>
            <person name="Buettner E."/>
        </authorList>
    </citation>
    <scope>NUCLEOTIDE SEQUENCE</scope>
    <source>
        <strain evidence="16">MP-N11</strain>
    </source>
</reference>
<comment type="caution">
    <text evidence="16">The sequence shown here is derived from an EMBL/GenBank/DDBJ whole genome shotgun (WGS) entry which is preliminary data.</text>
</comment>
<comment type="subcellular location">
    <subcellularLocation>
        <location evidence="1">Mitochondrion inner membrane</location>
        <topology evidence="1">Single-pass membrane protein</topology>
    </subcellularLocation>
</comment>
<evidence type="ECO:0000256" key="8">
    <source>
        <dbReference type="ARBA" id="ARBA00022989"/>
    </source>
</evidence>
<evidence type="ECO:0000256" key="10">
    <source>
        <dbReference type="ARBA" id="ARBA00023136"/>
    </source>
</evidence>
<dbReference type="SUPFAM" id="SSF52540">
    <property type="entry name" value="P-loop containing nucleoside triphosphate hydrolases"/>
    <property type="match status" value="1"/>
</dbReference>
<comment type="similarity">
    <text evidence="2">Belongs to the AAA ATPase family. BCS1 subfamily.</text>
</comment>
<keyword evidence="5" id="KW-0999">Mitochondrion inner membrane</keyword>
<evidence type="ECO:0000313" key="17">
    <source>
        <dbReference type="Proteomes" id="UP001148786"/>
    </source>
</evidence>
<keyword evidence="9" id="KW-0496">Mitochondrion</keyword>
<evidence type="ECO:0000256" key="5">
    <source>
        <dbReference type="ARBA" id="ARBA00022792"/>
    </source>
</evidence>
<evidence type="ECO:0000256" key="12">
    <source>
        <dbReference type="SAM" id="MobiDB-lite"/>
    </source>
</evidence>
<evidence type="ECO:0008006" key="18">
    <source>
        <dbReference type="Google" id="ProtNLM"/>
    </source>
</evidence>
<evidence type="ECO:0000256" key="9">
    <source>
        <dbReference type="ARBA" id="ARBA00023128"/>
    </source>
</evidence>
<keyword evidence="8 13" id="KW-1133">Transmembrane helix</keyword>
<dbReference type="SMART" id="SM01024">
    <property type="entry name" value="BCS1_N"/>
    <property type="match status" value="1"/>
</dbReference>
<name>A0A9W8JZA0_9AGAR</name>
<evidence type="ECO:0000256" key="13">
    <source>
        <dbReference type="SAM" id="Phobius"/>
    </source>
</evidence>
<keyword evidence="7" id="KW-0067">ATP-binding</keyword>
<evidence type="ECO:0000256" key="3">
    <source>
        <dbReference type="ARBA" id="ARBA00022692"/>
    </source>
</evidence>
<evidence type="ECO:0000256" key="6">
    <source>
        <dbReference type="ARBA" id="ARBA00022801"/>
    </source>
</evidence>
<dbReference type="InterPro" id="IPR027417">
    <property type="entry name" value="P-loop_NTPase"/>
</dbReference>
<accession>A0A9W8JZA0</accession>
<keyword evidence="17" id="KW-1185">Reference proteome</keyword>
<dbReference type="GO" id="GO:0016887">
    <property type="term" value="F:ATP hydrolysis activity"/>
    <property type="evidence" value="ECO:0007669"/>
    <property type="project" value="InterPro"/>
</dbReference>
<evidence type="ECO:0000256" key="7">
    <source>
        <dbReference type="ARBA" id="ARBA00022840"/>
    </source>
</evidence>
<feature type="region of interest" description="Disordered" evidence="12">
    <location>
        <begin position="680"/>
        <end position="736"/>
    </location>
</feature>
<dbReference type="SMART" id="SM00382">
    <property type="entry name" value="AAA"/>
    <property type="match status" value="1"/>
</dbReference>
<sequence>MQQQQQAAFGQSSNQQSSFLGGNLFSSLMGFSLFAGLFQAGARGLGGAGHDQGAGMNYLWSSAAFVVLGLLIETGRKFCQWLIERVQFQYSITAHFTEGDPAYEWLILFLTEKRIWKNSKEFRVSATSSIRKWGVKPDSTSASASASGNKLALHLPFLSDLIKDTAEVKTNDSDEKSTSKSTDRGAHAEYVPTFEAPQLFKWRGYWVEIKRTNGLGKPGMMSYNPMGGPMGSTMYLTIYTRNMSVLSSFVEEARLGYVKTSRPHVIVHSVDQPNFGPNFTWNYAKSKSRRPLSSIILQEGVVSSIVDDAREFLESEDWYLRAGIPHRRGYLLHGPPGTGKSSTIYALAGELGLEIFSLSLASNFVDDAFLARAVAAVPKHAIFLIEDIDCAFPTPRDADDDGDAPMMGMGGFGGGMVLNAMGPVMGGAGRKTSLVTLSGLLNVLDGVGSEEGKIFFATAKHLDPALIRPGRIDKKIQYKLATQAQAEALFLRFYPEDLIPFFSTSSEKPALDLPSLAASFASAIPEHEFSTAELQGYLLTFKKDPVSASHGAAAWVSQEQRDREEQKRKEAEKKAKAKEKREEREASALKGPLARLGVQAGASDATQVPAMVPIPMQVQAGISGGPGGAGRRARSAMRAMRGGFVGGAGMNGVMMMVPPPNTSQALVGPGADDMVIADDDAHEVLPNAEEPSSSVSNSSNGDSGDRDTTGNASPKLPLVNGTTRESDDAPIETVVE</sequence>
<evidence type="ECO:0000256" key="1">
    <source>
        <dbReference type="ARBA" id="ARBA00004434"/>
    </source>
</evidence>
<evidence type="ECO:0000256" key="4">
    <source>
        <dbReference type="ARBA" id="ARBA00022741"/>
    </source>
</evidence>